<comment type="caution">
    <text evidence="3">The sequence shown here is derived from an EMBL/GenBank/DDBJ whole genome shotgun (WGS) entry which is preliminary data.</text>
</comment>
<gene>
    <name evidence="3" type="ORF">FNT36_11225</name>
</gene>
<evidence type="ECO:0000256" key="1">
    <source>
        <dbReference type="SAM" id="MobiDB-lite"/>
    </source>
</evidence>
<name>A0A558BU75_9BACT</name>
<keyword evidence="4" id="KW-1185">Reference proteome</keyword>
<feature type="compositionally biased region" description="Polar residues" evidence="1">
    <location>
        <begin position="50"/>
        <end position="60"/>
    </location>
</feature>
<organism evidence="3 4">
    <name type="scientific">Hymenobacter setariae</name>
    <dbReference type="NCBI Taxonomy" id="2594794"/>
    <lineage>
        <taxon>Bacteria</taxon>
        <taxon>Pseudomonadati</taxon>
        <taxon>Bacteroidota</taxon>
        <taxon>Cytophagia</taxon>
        <taxon>Cytophagales</taxon>
        <taxon>Hymenobacteraceae</taxon>
        <taxon>Hymenobacter</taxon>
    </lineage>
</organism>
<evidence type="ECO:0000256" key="2">
    <source>
        <dbReference type="SAM" id="SignalP"/>
    </source>
</evidence>
<proteinExistence type="predicted"/>
<protein>
    <submittedName>
        <fullName evidence="3">Uncharacterized protein</fullName>
    </submittedName>
</protein>
<dbReference type="AlphaFoldDB" id="A0A558BU75"/>
<feature type="chain" id="PRO_5035143910" evidence="2">
    <location>
        <begin position="22"/>
        <end position="100"/>
    </location>
</feature>
<accession>A0A558BU75</accession>
<dbReference type="Proteomes" id="UP000317624">
    <property type="component" value="Unassembled WGS sequence"/>
</dbReference>
<feature type="region of interest" description="Disordered" evidence="1">
    <location>
        <begin position="21"/>
        <end position="100"/>
    </location>
</feature>
<feature type="signal peptide" evidence="2">
    <location>
        <begin position="1"/>
        <end position="21"/>
    </location>
</feature>
<dbReference type="RefSeq" id="WP_144847592.1">
    <property type="nucleotide sequence ID" value="NZ_VMRJ01000003.1"/>
</dbReference>
<dbReference type="EMBL" id="VMRJ01000003">
    <property type="protein sequence ID" value="TVT40068.1"/>
    <property type="molecule type" value="Genomic_DNA"/>
</dbReference>
<reference evidence="3 4" key="1">
    <citation type="submission" date="2019-07" db="EMBL/GenBank/DDBJ databases">
        <title>Hymenobacter sp. straun FUR1 Genome sequencing and assembly.</title>
        <authorList>
            <person name="Chhetri G."/>
        </authorList>
    </citation>
    <scope>NUCLEOTIDE SEQUENCE [LARGE SCALE GENOMIC DNA]</scope>
    <source>
        <strain evidence="3 4">Fur1</strain>
    </source>
</reference>
<keyword evidence="2" id="KW-0732">Signal</keyword>
<evidence type="ECO:0000313" key="3">
    <source>
        <dbReference type="EMBL" id="TVT40068.1"/>
    </source>
</evidence>
<evidence type="ECO:0000313" key="4">
    <source>
        <dbReference type="Proteomes" id="UP000317624"/>
    </source>
</evidence>
<feature type="compositionally biased region" description="Low complexity" evidence="1">
    <location>
        <begin position="21"/>
        <end position="43"/>
    </location>
</feature>
<sequence length="100" mass="10146">MLRSFCFALLGLGLLAAPAMAQTTPTKAKASTSSSVKTKAATTVRRTNRLNDATESSKGQSGYAAPGEPITPPDANGKNTPPYDGPAAPTSKGTTLPAPK</sequence>